<evidence type="ECO:0000256" key="6">
    <source>
        <dbReference type="ARBA" id="ARBA00022982"/>
    </source>
</evidence>
<evidence type="ECO:0000256" key="2">
    <source>
        <dbReference type="ARBA" id="ARBA00001966"/>
    </source>
</evidence>
<keyword evidence="5 9" id="KW-0479">Metal-binding</keyword>
<dbReference type="GO" id="GO:0046872">
    <property type="term" value="F:metal ion binding"/>
    <property type="evidence" value="ECO:0007669"/>
    <property type="project" value="UniProtKB-UniRule"/>
</dbReference>
<dbReference type="Pfam" id="PF00037">
    <property type="entry name" value="Fer4"/>
    <property type="match status" value="1"/>
</dbReference>
<dbReference type="PANTHER" id="PTHR42859:SF2">
    <property type="entry name" value="FERREDOXIN"/>
    <property type="match status" value="1"/>
</dbReference>
<evidence type="ECO:0000259" key="10">
    <source>
        <dbReference type="PROSITE" id="PS51379"/>
    </source>
</evidence>
<dbReference type="SUPFAM" id="SSF54862">
    <property type="entry name" value="4Fe-4S ferredoxins"/>
    <property type="match status" value="1"/>
</dbReference>
<dbReference type="Proteomes" id="UP001155079">
    <property type="component" value="Unassembled WGS sequence"/>
</dbReference>
<evidence type="ECO:0000313" key="14">
    <source>
        <dbReference type="Proteomes" id="UP001155380"/>
    </source>
</evidence>
<accession>A0AAJ1BZ15</accession>
<evidence type="ECO:0000313" key="13">
    <source>
        <dbReference type="Proteomes" id="UP001155079"/>
    </source>
</evidence>
<evidence type="ECO:0000256" key="4">
    <source>
        <dbReference type="ARBA" id="ARBA00022485"/>
    </source>
</evidence>
<feature type="domain" description="4Fe-4S ferredoxin-type" evidence="10">
    <location>
        <begin position="31"/>
        <end position="60"/>
    </location>
</feature>
<evidence type="ECO:0000256" key="9">
    <source>
        <dbReference type="RuleBase" id="RU365098"/>
    </source>
</evidence>
<dbReference type="Gene3D" id="3.30.70.20">
    <property type="match status" value="1"/>
</dbReference>
<dbReference type="EMBL" id="JAMQAY010000006">
    <property type="protein sequence ID" value="MCM2402480.1"/>
    <property type="molecule type" value="Genomic_DNA"/>
</dbReference>
<gene>
    <name evidence="11" type="ORF">NBH20_15030</name>
    <name evidence="12" type="ORF">NBH21_19240</name>
</gene>
<organism evidence="12 14">
    <name type="scientific">Ciceribacter sichuanensis</name>
    <dbReference type="NCBI Taxonomy" id="2949647"/>
    <lineage>
        <taxon>Bacteria</taxon>
        <taxon>Pseudomonadati</taxon>
        <taxon>Pseudomonadota</taxon>
        <taxon>Alphaproteobacteria</taxon>
        <taxon>Hyphomicrobiales</taxon>
        <taxon>Rhizobiaceae</taxon>
        <taxon>Ciceribacter</taxon>
    </lineage>
</organism>
<dbReference type="GO" id="GO:0051539">
    <property type="term" value="F:4 iron, 4 sulfur cluster binding"/>
    <property type="evidence" value="ECO:0007669"/>
    <property type="project" value="UniProtKB-UniRule"/>
</dbReference>
<comment type="caution">
    <text evidence="12">The sequence shown here is derived from an EMBL/GenBank/DDBJ whole genome shotgun (WGS) entry which is preliminary data.</text>
</comment>
<evidence type="ECO:0000256" key="7">
    <source>
        <dbReference type="ARBA" id="ARBA00023004"/>
    </source>
</evidence>
<comment type="cofactor">
    <cofactor evidence="2 9">
        <name>[4Fe-4S] cluster</name>
        <dbReference type="ChEBI" id="CHEBI:49883"/>
    </cofactor>
</comment>
<dbReference type="PANTHER" id="PTHR42859">
    <property type="entry name" value="OXIDOREDUCTASE"/>
    <property type="match status" value="1"/>
</dbReference>
<reference evidence="12 13" key="1">
    <citation type="submission" date="2022-06" db="EMBL/GenBank/DDBJ databases">
        <authorList>
            <person name="Sun Q."/>
        </authorList>
    </citation>
    <scope>NUCLEOTIDE SEQUENCE</scope>
    <source>
        <strain evidence="12">S101</strain>
        <strain evidence="11 13">S153</strain>
    </source>
</reference>
<keyword evidence="4 9" id="KW-0004">4Fe-4S</keyword>
<dbReference type="GO" id="GO:0009055">
    <property type="term" value="F:electron transfer activity"/>
    <property type="evidence" value="ECO:0007669"/>
    <property type="project" value="UniProtKB-UniRule"/>
</dbReference>
<protein>
    <recommendedName>
        <fullName evidence="9">Ferredoxin</fullName>
    </recommendedName>
</protein>
<keyword evidence="8 9" id="KW-0411">Iron-sulfur</keyword>
<dbReference type="InterPro" id="IPR000813">
    <property type="entry name" value="7Fe_ferredoxin"/>
</dbReference>
<evidence type="ECO:0000256" key="3">
    <source>
        <dbReference type="ARBA" id="ARBA00022448"/>
    </source>
</evidence>
<comment type="function">
    <text evidence="9">Ferredoxins are iron-sulfur proteins that transfer electrons in a wide variety of metabolic reactions.</text>
</comment>
<evidence type="ECO:0000313" key="12">
    <source>
        <dbReference type="EMBL" id="MCO5958918.1"/>
    </source>
</evidence>
<keyword evidence="13" id="KW-1185">Reference proteome</keyword>
<dbReference type="RefSeq" id="WP_250912888.1">
    <property type="nucleotide sequence ID" value="NZ_JAMQAY010000006.1"/>
</dbReference>
<evidence type="ECO:0000313" key="11">
    <source>
        <dbReference type="EMBL" id="MCM2402480.1"/>
    </source>
</evidence>
<dbReference type="PROSITE" id="PS51379">
    <property type="entry name" value="4FE4S_FER_2"/>
    <property type="match status" value="1"/>
</dbReference>
<name>A0AAJ1BZ15_9HYPH</name>
<dbReference type="InterPro" id="IPR050294">
    <property type="entry name" value="RnfB_subfamily"/>
</dbReference>
<evidence type="ECO:0000256" key="8">
    <source>
        <dbReference type="ARBA" id="ARBA00023014"/>
    </source>
</evidence>
<evidence type="ECO:0000256" key="5">
    <source>
        <dbReference type="ARBA" id="ARBA00022723"/>
    </source>
</evidence>
<keyword evidence="3 9" id="KW-0813">Transport</keyword>
<dbReference type="InterPro" id="IPR017896">
    <property type="entry name" value="4Fe4S_Fe-S-bd"/>
</dbReference>
<evidence type="ECO:0000256" key="1">
    <source>
        <dbReference type="ARBA" id="ARBA00001927"/>
    </source>
</evidence>
<keyword evidence="6 9" id="KW-0249">Electron transport</keyword>
<dbReference type="EMBL" id="JAMXLX010000006">
    <property type="protein sequence ID" value="MCO5958918.1"/>
    <property type="molecule type" value="Genomic_DNA"/>
</dbReference>
<proteinExistence type="predicted"/>
<comment type="cofactor">
    <cofactor evidence="1">
        <name>[3Fe-4S] cluster</name>
        <dbReference type="ChEBI" id="CHEBI:21137"/>
    </cofactor>
</comment>
<dbReference type="PRINTS" id="PR00354">
    <property type="entry name" value="7FE8SFRDOXIN"/>
</dbReference>
<dbReference type="InterPro" id="IPR017900">
    <property type="entry name" value="4Fe4S_Fe_S_CS"/>
</dbReference>
<keyword evidence="7 9" id="KW-0408">Iron</keyword>
<dbReference type="PROSITE" id="PS00198">
    <property type="entry name" value="4FE4S_FER_1"/>
    <property type="match status" value="1"/>
</dbReference>
<sequence length="109" mass="11884">MALVIKSECIDVKDGACTTVCPVDCIYEGGRMFYIHPDECIECGVCESVCPVDAIRFEDEVKSDDSLFVAVNREAFSLEDGSLASPGGWSRKAPPIRDHPAVAAWTTRN</sequence>
<dbReference type="AlphaFoldDB" id="A0AAJ1BZ15"/>
<dbReference type="Proteomes" id="UP001155380">
    <property type="component" value="Unassembled WGS sequence"/>
</dbReference>